<organism evidence="1 2">
    <name type="scientific">Taenia crassiceps</name>
    <dbReference type="NCBI Taxonomy" id="6207"/>
    <lineage>
        <taxon>Eukaryota</taxon>
        <taxon>Metazoa</taxon>
        <taxon>Spiralia</taxon>
        <taxon>Lophotrochozoa</taxon>
        <taxon>Platyhelminthes</taxon>
        <taxon>Cestoda</taxon>
        <taxon>Eucestoda</taxon>
        <taxon>Cyclophyllidea</taxon>
        <taxon>Taeniidae</taxon>
        <taxon>Taenia</taxon>
    </lineage>
</organism>
<proteinExistence type="predicted"/>
<evidence type="ECO:0000313" key="1">
    <source>
        <dbReference type="EMBL" id="KAL5112394.1"/>
    </source>
</evidence>
<dbReference type="Proteomes" id="UP001651158">
    <property type="component" value="Unassembled WGS sequence"/>
</dbReference>
<sequence length="108" mass="12604">MLLTTIHTIFRHKKTRDPPELSRWIIDVTVQFLPPTRTFDNRRDWFAGAFLTSPITLWLSGANVEPREVLMATSKSVYSAHSQERRMCRLDVRPLNLSYTRHADGLNH</sequence>
<comment type="caution">
    <text evidence="1">The sequence shown here is derived from an EMBL/GenBank/DDBJ whole genome shotgun (WGS) entry which is preliminary data.</text>
</comment>
<reference evidence="1 2" key="1">
    <citation type="journal article" date="2022" name="Front. Cell. Infect. Microbiol.">
        <title>The Genomes of Two Strains of Taenia crassiceps the Animal Model for the Study of Human Cysticercosis.</title>
        <authorList>
            <person name="Bobes R.J."/>
            <person name="Estrada K."/>
            <person name="Rios-Valencia D.G."/>
            <person name="Calderon-Gallegos A."/>
            <person name="de la Torre P."/>
            <person name="Carrero J.C."/>
            <person name="Sanchez-Flores A."/>
            <person name="Laclette J.P."/>
        </authorList>
    </citation>
    <scope>NUCLEOTIDE SEQUENCE [LARGE SCALE GENOMIC DNA]</scope>
    <source>
        <strain evidence="1">WFUcys</strain>
    </source>
</reference>
<accession>A0ABR4QRW4</accession>
<name>A0ABR4QRW4_9CEST</name>
<protein>
    <submittedName>
        <fullName evidence="1">Uncharacterized protein</fullName>
    </submittedName>
</protein>
<dbReference type="EMBL" id="JAKROA010000001">
    <property type="protein sequence ID" value="KAL5112394.1"/>
    <property type="molecule type" value="Genomic_DNA"/>
</dbReference>
<gene>
    <name evidence="1" type="ORF">TcWFU_006816</name>
</gene>
<evidence type="ECO:0000313" key="2">
    <source>
        <dbReference type="Proteomes" id="UP001651158"/>
    </source>
</evidence>
<keyword evidence="2" id="KW-1185">Reference proteome</keyword>